<feature type="coiled-coil region" evidence="3">
    <location>
        <begin position="276"/>
        <end position="303"/>
    </location>
</feature>
<protein>
    <submittedName>
        <fullName evidence="4">Uncharacterized protein</fullName>
    </submittedName>
</protein>
<sequence length="427" mass="49820">MLILIYCVFVVHSLAYGLRLIKDYLTLQTNPNFLITIYVYPQTITITIQNIGILTDINMTLLMHTKLNALNFKCTLCFLQPHNCSRLGVRRTLLVRQKNEQALSCRPRKSAISYTPTASTMSSLQNIDFSQPIDLSDKTEKEIQAILKELQHRYTQSMVSNAQLDNEKQALYYQVDDVQDKLVEETERKQFAASELKAWTRSIEEEKRKQLLLDIQISRMKDMISERDQLIKDNKMVMVTLDSSNVEEGGRSNEVDDRLQQIIQGTSSSLTLDERVKGLIKENETVKSELDESKQELVKIREENATRCRQPSKSQSTCTAAEVAQFEREQNFILAKHKQDVIQANLKIDSLENQLLRLEAQMHRHREVYEDTEKNKQRLKSDNRRINRQVEESVRRKEELQRECEHLELRIEKVKSVRDKALQADKF</sequence>
<evidence type="ECO:0000313" key="5">
    <source>
        <dbReference type="Proteomes" id="UP000593567"/>
    </source>
</evidence>
<reference evidence="4" key="1">
    <citation type="submission" date="2020-06" db="EMBL/GenBank/DDBJ databases">
        <title>Draft genome of Bugula neritina, a colonial animal packing powerful symbionts and potential medicines.</title>
        <authorList>
            <person name="Rayko M."/>
        </authorList>
    </citation>
    <scope>NUCLEOTIDE SEQUENCE [LARGE SCALE GENOMIC DNA]</scope>
    <source>
        <strain evidence="4">Kwan_BN1</strain>
    </source>
</reference>
<accession>A0A7J7K3E2</accession>
<dbReference type="GO" id="GO:0006355">
    <property type="term" value="P:regulation of DNA-templated transcription"/>
    <property type="evidence" value="ECO:0007669"/>
    <property type="project" value="InterPro"/>
</dbReference>
<comment type="similarity">
    <text evidence="1">Belongs to the LRRFIP family.</text>
</comment>
<evidence type="ECO:0000256" key="1">
    <source>
        <dbReference type="ARBA" id="ARBA00008275"/>
    </source>
</evidence>
<dbReference type="EMBL" id="VXIV02001535">
    <property type="protein sequence ID" value="KAF6032086.1"/>
    <property type="molecule type" value="Genomic_DNA"/>
</dbReference>
<evidence type="ECO:0000313" key="4">
    <source>
        <dbReference type="EMBL" id="KAF6032086.1"/>
    </source>
</evidence>
<dbReference type="InterPro" id="IPR019139">
    <property type="entry name" value="LRRFIP1/2"/>
</dbReference>
<organism evidence="4 5">
    <name type="scientific">Bugula neritina</name>
    <name type="common">Brown bryozoan</name>
    <name type="synonym">Sertularia neritina</name>
    <dbReference type="NCBI Taxonomy" id="10212"/>
    <lineage>
        <taxon>Eukaryota</taxon>
        <taxon>Metazoa</taxon>
        <taxon>Spiralia</taxon>
        <taxon>Lophotrochozoa</taxon>
        <taxon>Bryozoa</taxon>
        <taxon>Gymnolaemata</taxon>
        <taxon>Cheilostomatida</taxon>
        <taxon>Flustrina</taxon>
        <taxon>Buguloidea</taxon>
        <taxon>Bugulidae</taxon>
        <taxon>Bugula</taxon>
    </lineage>
</organism>
<dbReference type="Pfam" id="PF09738">
    <property type="entry name" value="LRRFIP"/>
    <property type="match status" value="1"/>
</dbReference>
<name>A0A7J7K3E2_BUGNE</name>
<dbReference type="PANTHER" id="PTHR19212:SF0">
    <property type="entry name" value="LD07988P"/>
    <property type="match status" value="1"/>
</dbReference>
<comment type="caution">
    <text evidence="4">The sequence shown here is derived from an EMBL/GenBank/DDBJ whole genome shotgun (WGS) entry which is preliminary data.</text>
</comment>
<dbReference type="PANTHER" id="PTHR19212">
    <property type="entry name" value="LEUCINE RICH REPEAT IN FLII INTERACTING PROTEIN"/>
    <property type="match status" value="1"/>
</dbReference>
<keyword evidence="5" id="KW-1185">Reference proteome</keyword>
<proteinExistence type="inferred from homology"/>
<keyword evidence="2 3" id="KW-0175">Coiled coil</keyword>
<dbReference type="OrthoDB" id="10028421at2759"/>
<evidence type="ECO:0000256" key="3">
    <source>
        <dbReference type="SAM" id="Coils"/>
    </source>
</evidence>
<feature type="coiled-coil region" evidence="3">
    <location>
        <begin position="334"/>
        <end position="417"/>
    </location>
</feature>
<dbReference type="Gene3D" id="1.20.5.4090">
    <property type="match status" value="1"/>
</dbReference>
<gene>
    <name evidence="4" type="ORF">EB796_009586</name>
</gene>
<dbReference type="AlphaFoldDB" id="A0A7J7K3E2"/>
<dbReference type="Proteomes" id="UP000593567">
    <property type="component" value="Unassembled WGS sequence"/>
</dbReference>
<evidence type="ECO:0000256" key="2">
    <source>
        <dbReference type="ARBA" id="ARBA00023054"/>
    </source>
</evidence>